<dbReference type="EMBL" id="MK440075">
    <property type="protein sequence ID" value="QHF17723.1"/>
    <property type="molecule type" value="Genomic_DNA"/>
</dbReference>
<reference evidence="2" key="1">
    <citation type="journal article" date="2019" name="Mitochondrial DNA Part B Resour">
        <title>The complete mitochondrial genome of a dangerous wasp Vespa basalis (Hymenoptera, Vespidae) and phylogenetic analysis.</title>
        <authorList>
            <person name="Zhao M."/>
            <person name="Wang C.-Y."/>
            <person name="Wang J.-D."/>
            <person name="He Z."/>
            <person name="Feng Y."/>
        </authorList>
    </citation>
    <scope>NUCLEOTIDE SEQUENCE</scope>
</reference>
<gene>
    <name evidence="2" type="primary">ND6</name>
</gene>
<feature type="transmembrane region" description="Helical" evidence="1">
    <location>
        <begin position="87"/>
        <end position="105"/>
    </location>
</feature>
<geneLocation type="mitochondrion" evidence="2"/>
<feature type="transmembrane region" description="Helical" evidence="1">
    <location>
        <begin position="141"/>
        <end position="163"/>
    </location>
</feature>
<evidence type="ECO:0000313" key="2">
    <source>
        <dbReference type="EMBL" id="QHF17723.1"/>
    </source>
</evidence>
<dbReference type="AlphaFoldDB" id="A0A6B9QN29"/>
<accession>A0A6B9QN29</accession>
<evidence type="ECO:0000256" key="1">
    <source>
        <dbReference type="SAM" id="Phobius"/>
    </source>
</evidence>
<feature type="transmembrane region" description="Helical" evidence="1">
    <location>
        <begin position="57"/>
        <end position="75"/>
    </location>
</feature>
<feature type="transmembrane region" description="Helical" evidence="1">
    <location>
        <begin position="117"/>
        <end position="135"/>
    </location>
</feature>
<keyword evidence="2" id="KW-0496">Mitochondrion</keyword>
<organism evidence="2">
    <name type="scientific">Vespa basalis</name>
    <name type="common">Hornet</name>
    <dbReference type="NCBI Taxonomy" id="7444"/>
    <lineage>
        <taxon>Eukaryota</taxon>
        <taxon>Metazoa</taxon>
        <taxon>Ecdysozoa</taxon>
        <taxon>Arthropoda</taxon>
        <taxon>Hexapoda</taxon>
        <taxon>Insecta</taxon>
        <taxon>Pterygota</taxon>
        <taxon>Neoptera</taxon>
        <taxon>Endopterygota</taxon>
        <taxon>Hymenoptera</taxon>
        <taxon>Apocrita</taxon>
        <taxon>Aculeata</taxon>
        <taxon>Vespoidea</taxon>
        <taxon>Vespidae</taxon>
        <taxon>Vespinae</taxon>
        <taxon>Vespa</taxon>
    </lineage>
</organism>
<feature type="transmembrane region" description="Helical" evidence="1">
    <location>
        <begin position="28"/>
        <end position="50"/>
    </location>
</feature>
<keyword evidence="1" id="KW-0472">Membrane</keyword>
<name>A0A6B9QN29_VESBA</name>
<proteinExistence type="predicted"/>
<keyword evidence="1" id="KW-1133">Transmembrane helix</keyword>
<protein>
    <submittedName>
        <fullName evidence="2">NADH dehydrogenase subunit 6</fullName>
    </submittedName>
</protein>
<keyword evidence="1" id="KW-0812">Transmembrane</keyword>
<sequence length="173" mass="20396">MMKSIINLFCILMLWIMLFMIINPNLSVIQTMILLILFTVTVCLSINLYYTFSLYSFLIFLMIIGGLLILFMMFISLISNQYNHFKFKYMAISMLISITLSTLLYKYSLMNTNLINLSMKSMSINSFFMNLNQLMSFPFNIYIISLMCFLLFYLILITKICIINSKPLRMIKK</sequence>
<feature type="transmembrane region" description="Helical" evidence="1">
    <location>
        <begin position="5"/>
        <end position="22"/>
    </location>
</feature>